<evidence type="ECO:0000313" key="9">
    <source>
        <dbReference type="Proteomes" id="UP001220478"/>
    </source>
</evidence>
<keyword evidence="3 8" id="KW-0548">Nucleotidyltransferase</keyword>
<sequence>MAEKFVHLHVHSEYSLLDGTIRLAQLPDYLKKAGMSACAVTDHNNMFGAVEFYQKMQAAGLQAIIGVELTVDELYHLVLLAENNEGLHNLNLLVSHACLDFASKPQVNYELLQQYHKGLIALSACCQGEIPQAILRNDYKVAQEIAVKYKNLFGENNFFIELPANNVPGFNLCRQQLIKLAQELNLGLVATCDAHYLLPEDREAEDILLCLQTNSLADDPARFRLPANDFYLRSPEKMIELYRDCPEAIENTLLIAKRCQALKLTFGKLYLPEFQPPAAFTSTTYLQELAIKGLNRRLQHYSSPAHSKSDYLERLNMELGVINSMGYTDYYLIVQDFVNYAKSRGIPVGPGRGSGAASLVAYALNITDIDPLEYNLLFERFLNPERVSMPDFDIDFCYERRQEVIDYVTNKYGKDHVCQVIAFGTLAAKACLKDILRVFGKTPKEADTYLKLIPNRLNITLKEALSASRELKMLYEQKADFKRAYDIALKLEGLPRHTSTHAAGVIICGKRIADIAPLTQNDGTAVVQYNKDLIEDVGLLKFDFLGLRTLTVIAEACRKAEEKTGTEINFSKLGYADPAIYEDLSSGKTAGVFQLESSGMTAFMQTLKPENLEDIIAGISLYRPGPMQQIPDYVKARHDSSQIKYLHPLLKKSLSLTYGAIVYQEQVMQIVRDLAGFSLGQSDIIRRAMAKKKPELLQRYEKLFIYGGKLEDSDAAAVPGAINNGVPEEIARKIYTYILSFAGYAFNKAHAAGYAVLAYQTAWLKHYYPCEFMTALLNSYINTPGQLARYIAVCRTEGIKVSAPDLQLSAAKFQADSEKRTISFALAAIKNVGMSAAEDIVKLRKRCKFVNLPDTLRNLQAENINRNKIESLIYAGALDFLPGNRLQKIMYVAEFLPTLNTSKDKFAEQQVSLFNLSDNSDYQQENAIKFPTDKAFTFTEELNYEKEYAYVYFQGHPLDKYPELIKSPLCTSSYVLTTENDTIAGKQLLMYGWINKIKRRSGKQQADWAILQVEDYYGDYDVLCFAKTWQKLHNLIKENEVYLFSGKISGKNDFKPSLILQNCEAYTPAALMQMYHSTANNDVSLTDSDQVALFINLPVDKAGELVKIARLCKRYPGKIPVYLYDESVKHIISSKDGQGINLVGELLENIIDIVGLKNLSLRSLIKKKEIKN</sequence>
<dbReference type="InterPro" id="IPR004805">
    <property type="entry name" value="DnaE2/DnaE/PolC"/>
</dbReference>
<dbReference type="Proteomes" id="UP001220478">
    <property type="component" value="Chromosome"/>
</dbReference>
<dbReference type="Pfam" id="PF14579">
    <property type="entry name" value="HHH_6"/>
    <property type="match status" value="1"/>
</dbReference>
<dbReference type="PANTHER" id="PTHR32294:SF0">
    <property type="entry name" value="DNA POLYMERASE III SUBUNIT ALPHA"/>
    <property type="match status" value="1"/>
</dbReference>
<accession>A0ABY8C911</accession>
<evidence type="ECO:0000256" key="5">
    <source>
        <dbReference type="ARBA" id="ARBA00022932"/>
    </source>
</evidence>
<dbReference type="InterPro" id="IPR016195">
    <property type="entry name" value="Pol/histidinol_Pase-like"/>
</dbReference>
<dbReference type="EC" id="2.7.7.7" evidence="1"/>
<evidence type="ECO:0000313" key="8">
    <source>
        <dbReference type="EMBL" id="WEG35345.1"/>
    </source>
</evidence>
<evidence type="ECO:0000256" key="4">
    <source>
        <dbReference type="ARBA" id="ARBA00022705"/>
    </source>
</evidence>
<dbReference type="SUPFAM" id="SSF89550">
    <property type="entry name" value="PHP domain-like"/>
    <property type="match status" value="1"/>
</dbReference>
<dbReference type="EMBL" id="CP118868">
    <property type="protein sequence ID" value="WEG35345.1"/>
    <property type="molecule type" value="Genomic_DNA"/>
</dbReference>
<keyword evidence="2 8" id="KW-0808">Transferase</keyword>
<dbReference type="InterPro" id="IPR041931">
    <property type="entry name" value="DNA_pol3_alpha_thumb_dom"/>
</dbReference>
<keyword evidence="5" id="KW-0239">DNA-directed DNA polymerase</keyword>
<dbReference type="Gene3D" id="3.20.20.140">
    <property type="entry name" value="Metal-dependent hydrolases"/>
    <property type="match status" value="1"/>
</dbReference>
<name>A0ABY8C911_9FIRM</name>
<organism evidence="8 9">
    <name type="scientific">Amygdalobacter indicium</name>
    <dbReference type="NCBI Taxonomy" id="3029272"/>
    <lineage>
        <taxon>Bacteria</taxon>
        <taxon>Bacillati</taxon>
        <taxon>Bacillota</taxon>
        <taxon>Clostridia</taxon>
        <taxon>Eubacteriales</taxon>
        <taxon>Oscillospiraceae</taxon>
        <taxon>Amygdalobacter</taxon>
    </lineage>
</organism>
<dbReference type="Pfam" id="PF07733">
    <property type="entry name" value="DNA_pol3_alpha"/>
    <property type="match status" value="1"/>
</dbReference>
<dbReference type="InterPro" id="IPR004013">
    <property type="entry name" value="PHP_dom"/>
</dbReference>
<dbReference type="SMART" id="SM00481">
    <property type="entry name" value="POLIIIAc"/>
    <property type="match status" value="1"/>
</dbReference>
<dbReference type="NCBIfam" id="NF004226">
    <property type="entry name" value="PRK05673.1"/>
    <property type="match status" value="1"/>
</dbReference>
<dbReference type="InterPro" id="IPR011708">
    <property type="entry name" value="DNA_pol3_alpha_NTPase_dom"/>
</dbReference>
<protein>
    <recommendedName>
        <fullName evidence="1">DNA-directed DNA polymerase</fullName>
        <ecNumber evidence="1">2.7.7.7</ecNumber>
    </recommendedName>
</protein>
<feature type="domain" description="Polymerase/histidinol phosphatase N-terminal" evidence="7">
    <location>
        <begin position="6"/>
        <end position="73"/>
    </location>
</feature>
<dbReference type="Gene3D" id="1.10.10.1600">
    <property type="entry name" value="Bacterial DNA polymerase III alpha subunit, thumb domain"/>
    <property type="match status" value="1"/>
</dbReference>
<dbReference type="Gene3D" id="1.10.150.870">
    <property type="match status" value="1"/>
</dbReference>
<dbReference type="PANTHER" id="PTHR32294">
    <property type="entry name" value="DNA POLYMERASE III SUBUNIT ALPHA"/>
    <property type="match status" value="1"/>
</dbReference>
<reference evidence="8 9" key="1">
    <citation type="submission" date="2023-02" db="EMBL/GenBank/DDBJ databases">
        <title>Novel Oscillospiraceae bacterial genomes.</title>
        <authorList>
            <person name="Srinivasan S."/>
            <person name="Austin M.N."/>
            <person name="Fiedler T.L."/>
            <person name="Strenk S.M."/>
            <person name="Agnew K.J."/>
            <person name="Nagana Gowda G.A."/>
            <person name="Raftery D."/>
            <person name="Beamer M.A."/>
            <person name="Achilles S.L."/>
            <person name="Wiesenfeld H.C."/>
            <person name="Fredricks D.N."/>
            <person name="Hillier S.L."/>
        </authorList>
    </citation>
    <scope>NUCLEOTIDE SEQUENCE [LARGE SCALE GENOMIC DNA]</scope>
    <source>
        <strain evidence="8 9">CHIC02 1186E3-8</strain>
    </source>
</reference>
<evidence type="ECO:0000256" key="3">
    <source>
        <dbReference type="ARBA" id="ARBA00022695"/>
    </source>
</evidence>
<proteinExistence type="predicted"/>
<dbReference type="NCBIfam" id="NF005298">
    <property type="entry name" value="PRK06826.1"/>
    <property type="match status" value="1"/>
</dbReference>
<keyword evidence="4" id="KW-0235">DNA replication</keyword>
<dbReference type="CDD" id="cd04485">
    <property type="entry name" value="DnaE_OBF"/>
    <property type="match status" value="1"/>
</dbReference>
<dbReference type="CDD" id="cd12113">
    <property type="entry name" value="PHP_PolIIIA_DnaE3"/>
    <property type="match status" value="1"/>
</dbReference>
<dbReference type="RefSeq" id="WP_315571434.1">
    <property type="nucleotide sequence ID" value="NZ_CP118868.1"/>
</dbReference>
<dbReference type="InterPro" id="IPR040982">
    <property type="entry name" value="DNA_pol3_finger"/>
</dbReference>
<dbReference type="InterPro" id="IPR003141">
    <property type="entry name" value="Pol/His_phosphatase_N"/>
</dbReference>
<keyword evidence="9" id="KW-1185">Reference proteome</keyword>
<gene>
    <name evidence="8" type="ORF">PYS61_05295</name>
</gene>
<evidence type="ECO:0000256" key="6">
    <source>
        <dbReference type="ARBA" id="ARBA00049244"/>
    </source>
</evidence>
<dbReference type="Pfam" id="PF17657">
    <property type="entry name" value="DNA_pol3_finger"/>
    <property type="match status" value="1"/>
</dbReference>
<evidence type="ECO:0000256" key="1">
    <source>
        <dbReference type="ARBA" id="ARBA00012417"/>
    </source>
</evidence>
<evidence type="ECO:0000259" key="7">
    <source>
        <dbReference type="SMART" id="SM00481"/>
    </source>
</evidence>
<dbReference type="Pfam" id="PF02811">
    <property type="entry name" value="PHP"/>
    <property type="match status" value="1"/>
</dbReference>
<comment type="catalytic activity">
    <reaction evidence="6">
        <text>DNA(n) + a 2'-deoxyribonucleoside 5'-triphosphate = DNA(n+1) + diphosphate</text>
        <dbReference type="Rhea" id="RHEA:22508"/>
        <dbReference type="Rhea" id="RHEA-COMP:17339"/>
        <dbReference type="Rhea" id="RHEA-COMP:17340"/>
        <dbReference type="ChEBI" id="CHEBI:33019"/>
        <dbReference type="ChEBI" id="CHEBI:61560"/>
        <dbReference type="ChEBI" id="CHEBI:173112"/>
        <dbReference type="EC" id="2.7.7.7"/>
    </reaction>
</comment>
<dbReference type="NCBIfam" id="TIGR00594">
    <property type="entry name" value="polc"/>
    <property type="match status" value="1"/>
</dbReference>
<evidence type="ECO:0000256" key="2">
    <source>
        <dbReference type="ARBA" id="ARBA00022679"/>
    </source>
</evidence>
<dbReference type="InterPro" id="IPR029460">
    <property type="entry name" value="DNAPol_HHH"/>
</dbReference>
<dbReference type="GO" id="GO:0003887">
    <property type="term" value="F:DNA-directed DNA polymerase activity"/>
    <property type="evidence" value="ECO:0007669"/>
    <property type="project" value="UniProtKB-EC"/>
</dbReference>